<evidence type="ECO:0000313" key="2">
    <source>
        <dbReference type="Proteomes" id="UP001432251"/>
    </source>
</evidence>
<sequence length="214" mass="23584">MNEITVEIWSDVICPWCFIGKRKFEAALAGFEHRDSVRVRWRSFELDPTTPKDIDETIAQRMLRRQGIPPEQAAQLLAGVTATAAAEGLEYHLDRARPVNTFDAHRVVHLAADRGLAEPFQERLMRAYTAEGASLADRDTLVRLGAEAGLDAEDVGKTLDGDDYAAAVRADEDRALQLGVSAVPSFVFAETYVTSGAQPVETLTDLLRRSTVAR</sequence>
<reference evidence="1" key="1">
    <citation type="journal article" date="2025" name="Int. J. Syst. Evol. Microbiol.">
        <title>Streptomyces citrinus sp. nov., with yellow diffusible pigment.</title>
        <authorList>
            <person name="He Y."/>
            <person name="Yang E."/>
            <person name="Xu J."/>
            <person name="Sun Y."/>
            <person name="Sun L."/>
        </authorList>
    </citation>
    <scope>NUCLEOTIDE SEQUENCE</scope>
    <source>
        <strain evidence="1">Q6</strain>
    </source>
</reference>
<keyword evidence="2" id="KW-1185">Reference proteome</keyword>
<organism evidence="1 2">
    <name type="scientific">Streptomyces citrinus</name>
    <dbReference type="NCBI Taxonomy" id="3118173"/>
    <lineage>
        <taxon>Bacteria</taxon>
        <taxon>Bacillati</taxon>
        <taxon>Actinomycetota</taxon>
        <taxon>Actinomycetes</taxon>
        <taxon>Kitasatosporales</taxon>
        <taxon>Streptomycetaceae</taxon>
        <taxon>Streptomyces</taxon>
    </lineage>
</organism>
<dbReference type="Proteomes" id="UP001432251">
    <property type="component" value="Chromosome"/>
</dbReference>
<proteinExistence type="predicted"/>
<accession>A0ACD5A5J8</accession>
<evidence type="ECO:0000313" key="1">
    <source>
        <dbReference type="EMBL" id="WWQ62481.1"/>
    </source>
</evidence>
<dbReference type="EMBL" id="CP146022">
    <property type="protein sequence ID" value="WWQ62481.1"/>
    <property type="molecule type" value="Genomic_DNA"/>
</dbReference>
<protein>
    <submittedName>
        <fullName evidence="1">DsbA family oxidoreductase</fullName>
    </submittedName>
</protein>
<gene>
    <name evidence="1" type="ORF">V2W30_03265</name>
</gene>
<name>A0ACD5A5J8_9ACTN</name>